<feature type="domain" description="IstB-like ATP-binding" evidence="1">
    <location>
        <begin position="9"/>
        <end position="98"/>
    </location>
</feature>
<sequence>MINQSTIDTLKQMRFSAMAKELESQLSDPDTYSSLGFEERIALLVDAEWNRRQANKLAKCIRDAGFSAPNACMEEIEYHPDRKLDKTQLTRFSTITWRTRST</sequence>
<protein>
    <submittedName>
        <fullName evidence="2">IstB-like ATP-binding domain-containing protein</fullName>
    </submittedName>
</protein>
<dbReference type="Proteomes" id="UP000775686">
    <property type="component" value="Unassembled WGS sequence"/>
</dbReference>
<dbReference type="EMBL" id="JACJKH010000003">
    <property type="protein sequence ID" value="MBM6743251.1"/>
    <property type="molecule type" value="Genomic_DNA"/>
</dbReference>
<dbReference type="RefSeq" id="WP_087166885.1">
    <property type="nucleotide sequence ID" value="NZ_JACJKH010000003.1"/>
</dbReference>
<evidence type="ECO:0000313" key="2">
    <source>
        <dbReference type="EMBL" id="MBM6743251.1"/>
    </source>
</evidence>
<evidence type="ECO:0000259" key="1">
    <source>
        <dbReference type="Pfam" id="PF01695"/>
    </source>
</evidence>
<comment type="caution">
    <text evidence="2">The sequence shown here is derived from an EMBL/GenBank/DDBJ whole genome shotgun (WGS) entry which is preliminary data.</text>
</comment>
<evidence type="ECO:0000313" key="3">
    <source>
        <dbReference type="Proteomes" id="UP000775686"/>
    </source>
</evidence>
<gene>
    <name evidence="2" type="ORF">H6A32_02820</name>
</gene>
<organism evidence="2 3">
    <name type="scientific">Drancourtella massiliensis</name>
    <dbReference type="NCBI Taxonomy" id="1632013"/>
    <lineage>
        <taxon>Bacteria</taxon>
        <taxon>Bacillati</taxon>
        <taxon>Bacillota</taxon>
        <taxon>Clostridia</taxon>
        <taxon>Eubacteriales</taxon>
        <taxon>Oscillospiraceae</taxon>
        <taxon>Drancourtella</taxon>
    </lineage>
</organism>
<keyword evidence="3" id="KW-1185">Reference proteome</keyword>
<dbReference type="InterPro" id="IPR002611">
    <property type="entry name" value="IstB_ATP-bd"/>
</dbReference>
<reference evidence="2 3" key="1">
    <citation type="journal article" date="2021" name="Sci. Rep.">
        <title>The distribution of antibiotic resistance genes in chicken gut microbiota commensals.</title>
        <authorList>
            <person name="Juricova H."/>
            <person name="Matiasovicova J."/>
            <person name="Kubasova T."/>
            <person name="Cejkova D."/>
            <person name="Rychlik I."/>
        </authorList>
    </citation>
    <scope>NUCLEOTIDE SEQUENCE [LARGE SCALE GENOMIC DNA]</scope>
    <source>
        <strain evidence="2 3">An770</strain>
    </source>
</reference>
<name>A0ABS2EEF2_9FIRM</name>
<dbReference type="Pfam" id="PF01695">
    <property type="entry name" value="IstB_IS21"/>
    <property type="match status" value="1"/>
</dbReference>
<accession>A0ABS2EEF2</accession>
<proteinExistence type="predicted"/>